<gene>
    <name evidence="2" type="ORF">P154DRAFT_563389</name>
</gene>
<dbReference type="AlphaFoldDB" id="A0A6A5WS40"/>
<protein>
    <submittedName>
        <fullName evidence="2">Uncharacterized protein</fullName>
    </submittedName>
</protein>
<dbReference type="Proteomes" id="UP000799779">
    <property type="component" value="Unassembled WGS sequence"/>
</dbReference>
<proteinExistence type="predicted"/>
<name>A0A6A5WS40_9PLEO</name>
<keyword evidence="3" id="KW-1185">Reference proteome</keyword>
<dbReference type="OrthoDB" id="3801193at2759"/>
<sequence length="166" mass="18315">MPHGNRFYIEHWQQVSNRHTTQNFYILPPNTSSSGVLQSQINCPSVSSISPTESERASSLPAFQDQQDSEPGVHRDTVRWESSDRTTAPSIGSNEEDTSCIPFSSRPSSSASTLVGDTGNSTEIIYENGVDVSTLDAARLATRETRRHLPLPPPEIHDGYLFRKVG</sequence>
<feature type="compositionally biased region" description="Basic and acidic residues" evidence="1">
    <location>
        <begin position="71"/>
        <end position="84"/>
    </location>
</feature>
<accession>A0A6A5WS40</accession>
<evidence type="ECO:0000313" key="2">
    <source>
        <dbReference type="EMBL" id="KAF2000376.1"/>
    </source>
</evidence>
<dbReference type="EMBL" id="ML977589">
    <property type="protein sequence ID" value="KAF2000376.1"/>
    <property type="molecule type" value="Genomic_DNA"/>
</dbReference>
<reference evidence="2" key="1">
    <citation type="journal article" date="2020" name="Stud. Mycol.">
        <title>101 Dothideomycetes genomes: a test case for predicting lifestyles and emergence of pathogens.</title>
        <authorList>
            <person name="Haridas S."/>
            <person name="Albert R."/>
            <person name="Binder M."/>
            <person name="Bloem J."/>
            <person name="Labutti K."/>
            <person name="Salamov A."/>
            <person name="Andreopoulos B."/>
            <person name="Baker S."/>
            <person name="Barry K."/>
            <person name="Bills G."/>
            <person name="Bluhm B."/>
            <person name="Cannon C."/>
            <person name="Castanera R."/>
            <person name="Culley D."/>
            <person name="Daum C."/>
            <person name="Ezra D."/>
            <person name="Gonzalez J."/>
            <person name="Henrissat B."/>
            <person name="Kuo A."/>
            <person name="Liang C."/>
            <person name="Lipzen A."/>
            <person name="Lutzoni F."/>
            <person name="Magnuson J."/>
            <person name="Mondo S."/>
            <person name="Nolan M."/>
            <person name="Ohm R."/>
            <person name="Pangilinan J."/>
            <person name="Park H.-J."/>
            <person name="Ramirez L."/>
            <person name="Alfaro M."/>
            <person name="Sun H."/>
            <person name="Tritt A."/>
            <person name="Yoshinaga Y."/>
            <person name="Zwiers L.-H."/>
            <person name="Turgeon B."/>
            <person name="Goodwin S."/>
            <person name="Spatafora J."/>
            <person name="Crous P."/>
            <person name="Grigoriev I."/>
        </authorList>
    </citation>
    <scope>NUCLEOTIDE SEQUENCE</scope>
    <source>
        <strain evidence="2">CBS 123094</strain>
    </source>
</reference>
<evidence type="ECO:0000313" key="3">
    <source>
        <dbReference type="Proteomes" id="UP000799779"/>
    </source>
</evidence>
<feature type="compositionally biased region" description="Low complexity" evidence="1">
    <location>
        <begin position="99"/>
        <end position="112"/>
    </location>
</feature>
<organism evidence="2 3">
    <name type="scientific">Amniculicola lignicola CBS 123094</name>
    <dbReference type="NCBI Taxonomy" id="1392246"/>
    <lineage>
        <taxon>Eukaryota</taxon>
        <taxon>Fungi</taxon>
        <taxon>Dikarya</taxon>
        <taxon>Ascomycota</taxon>
        <taxon>Pezizomycotina</taxon>
        <taxon>Dothideomycetes</taxon>
        <taxon>Pleosporomycetidae</taxon>
        <taxon>Pleosporales</taxon>
        <taxon>Amniculicolaceae</taxon>
        <taxon>Amniculicola</taxon>
    </lineage>
</organism>
<feature type="region of interest" description="Disordered" evidence="1">
    <location>
        <begin position="44"/>
        <end position="115"/>
    </location>
</feature>
<evidence type="ECO:0000256" key="1">
    <source>
        <dbReference type="SAM" id="MobiDB-lite"/>
    </source>
</evidence>